<organism evidence="4 5">
    <name type="scientific">Trachymyrmex cornetzi</name>
    <dbReference type="NCBI Taxonomy" id="471704"/>
    <lineage>
        <taxon>Eukaryota</taxon>
        <taxon>Metazoa</taxon>
        <taxon>Ecdysozoa</taxon>
        <taxon>Arthropoda</taxon>
        <taxon>Hexapoda</taxon>
        <taxon>Insecta</taxon>
        <taxon>Pterygota</taxon>
        <taxon>Neoptera</taxon>
        <taxon>Endopterygota</taxon>
        <taxon>Hymenoptera</taxon>
        <taxon>Apocrita</taxon>
        <taxon>Aculeata</taxon>
        <taxon>Formicoidea</taxon>
        <taxon>Formicidae</taxon>
        <taxon>Myrmicinae</taxon>
        <taxon>Trachymyrmex</taxon>
    </lineage>
</organism>
<evidence type="ECO:0000256" key="2">
    <source>
        <dbReference type="SAM" id="Phobius"/>
    </source>
</evidence>
<keyword evidence="5" id="KW-1185">Reference proteome</keyword>
<dbReference type="GO" id="GO:0008270">
    <property type="term" value="F:zinc ion binding"/>
    <property type="evidence" value="ECO:0007669"/>
    <property type="project" value="InterPro"/>
</dbReference>
<keyword evidence="2" id="KW-0472">Membrane</keyword>
<accession>A0A151J4G2</accession>
<keyword evidence="4" id="KW-0378">Hydrolase</keyword>
<dbReference type="AlphaFoldDB" id="A0A151J4G2"/>
<dbReference type="Gene3D" id="3.40.630.10">
    <property type="entry name" value="Zn peptidases"/>
    <property type="match status" value="1"/>
</dbReference>
<dbReference type="SUPFAM" id="SSF53187">
    <property type="entry name" value="Zn-dependent exopeptidases"/>
    <property type="match status" value="1"/>
</dbReference>
<name>A0A151J4G2_9HYME</name>
<dbReference type="GO" id="GO:0004181">
    <property type="term" value="F:metallocarboxypeptidase activity"/>
    <property type="evidence" value="ECO:0007669"/>
    <property type="project" value="InterPro"/>
</dbReference>
<dbReference type="EMBL" id="KQ980198">
    <property type="protein sequence ID" value="KYN17307.1"/>
    <property type="molecule type" value="Genomic_DNA"/>
</dbReference>
<evidence type="ECO:0000313" key="5">
    <source>
        <dbReference type="Proteomes" id="UP000078492"/>
    </source>
</evidence>
<protein>
    <submittedName>
        <fullName evidence="4">Zinc carboxypeptidase</fullName>
    </submittedName>
</protein>
<proteinExistence type="inferred from homology"/>
<feature type="transmembrane region" description="Helical" evidence="2">
    <location>
        <begin position="12"/>
        <end position="31"/>
    </location>
</feature>
<keyword evidence="2" id="KW-1133">Transmembrane helix</keyword>
<comment type="similarity">
    <text evidence="1">Belongs to the peptidase M14 family.</text>
</comment>
<gene>
    <name evidence="4" type="ORF">ALC57_10408</name>
</gene>
<sequence length="59" mass="7059">MSEYIKSVNDQLYAYIAFHSYGQLLMIPYGYTNAHIFNYDHLVKNFISKEILSLKYIYL</sequence>
<keyword evidence="4" id="KW-0121">Carboxypeptidase</keyword>
<evidence type="ECO:0000313" key="4">
    <source>
        <dbReference type="EMBL" id="KYN17307.1"/>
    </source>
</evidence>
<dbReference type="GO" id="GO:0006508">
    <property type="term" value="P:proteolysis"/>
    <property type="evidence" value="ECO:0007669"/>
    <property type="project" value="InterPro"/>
</dbReference>
<dbReference type="Pfam" id="PF00246">
    <property type="entry name" value="Peptidase_M14"/>
    <property type="match status" value="1"/>
</dbReference>
<feature type="domain" description="Peptidase M14" evidence="3">
    <location>
        <begin position="2"/>
        <end position="41"/>
    </location>
</feature>
<dbReference type="InterPro" id="IPR000834">
    <property type="entry name" value="Peptidase_M14"/>
</dbReference>
<evidence type="ECO:0000259" key="3">
    <source>
        <dbReference type="Pfam" id="PF00246"/>
    </source>
</evidence>
<reference evidence="4 5" key="1">
    <citation type="submission" date="2015-09" db="EMBL/GenBank/DDBJ databases">
        <title>Trachymyrmex cornetzi WGS genome.</title>
        <authorList>
            <person name="Nygaard S."/>
            <person name="Hu H."/>
            <person name="Boomsma J."/>
            <person name="Zhang G."/>
        </authorList>
    </citation>
    <scope>NUCLEOTIDE SEQUENCE [LARGE SCALE GENOMIC DNA]</scope>
    <source>
        <strain evidence="4">Tcor2-1</strain>
        <tissue evidence="4">Whole body</tissue>
    </source>
</reference>
<keyword evidence="2" id="KW-0812">Transmembrane</keyword>
<evidence type="ECO:0000256" key="1">
    <source>
        <dbReference type="ARBA" id="ARBA00005988"/>
    </source>
</evidence>
<keyword evidence="4" id="KW-0645">Protease</keyword>
<dbReference type="Proteomes" id="UP000078492">
    <property type="component" value="Unassembled WGS sequence"/>
</dbReference>